<reference evidence="4 5" key="1">
    <citation type="submission" date="2019-05" db="EMBL/GenBank/DDBJ databases">
        <title>Algicella ahnfeltiae gen. nov., sp. nov., a novel marine bacterium of the family Flavobacteriaceae isolated from a red alga.</title>
        <authorList>
            <person name="Nedashkovskaya O.I."/>
            <person name="Kukhlevskiy A.D."/>
            <person name="Kim S.-G."/>
            <person name="Zhukova N.V."/>
            <person name="Mikhailov V.V."/>
        </authorList>
    </citation>
    <scope>NUCLEOTIDE SEQUENCE [LARGE SCALE GENOMIC DNA]</scope>
    <source>
        <strain evidence="4 5">10Alg115</strain>
    </source>
</reference>
<feature type="region of interest" description="Disordered" evidence="1">
    <location>
        <begin position="117"/>
        <end position="136"/>
    </location>
</feature>
<dbReference type="Proteomes" id="UP000306229">
    <property type="component" value="Chromosome"/>
</dbReference>
<dbReference type="InterPro" id="IPR040527">
    <property type="entry name" value="Beta-sand_Porphyrn"/>
</dbReference>
<keyword evidence="5" id="KW-1185">Reference proteome</keyword>
<feature type="compositionally biased region" description="Polar residues" evidence="1">
    <location>
        <begin position="127"/>
        <end position="136"/>
    </location>
</feature>
<evidence type="ECO:0000256" key="1">
    <source>
        <dbReference type="SAM" id="MobiDB-lite"/>
    </source>
</evidence>
<feature type="domain" description="Porphyranase beta-sandwich" evidence="3">
    <location>
        <begin position="434"/>
        <end position="537"/>
    </location>
</feature>
<organism evidence="4 5">
    <name type="scientific">Aureibaculum algae</name>
    <dbReference type="NCBI Taxonomy" id="2584122"/>
    <lineage>
        <taxon>Bacteria</taxon>
        <taxon>Pseudomonadati</taxon>
        <taxon>Bacteroidota</taxon>
        <taxon>Flavobacteriia</taxon>
        <taxon>Flavobacteriales</taxon>
        <taxon>Flavobacteriaceae</taxon>
        <taxon>Aureibaculum</taxon>
    </lineage>
</organism>
<protein>
    <submittedName>
        <fullName evidence="4">Agarase</fullName>
    </submittedName>
</protein>
<dbReference type="OrthoDB" id="974840at2"/>
<dbReference type="AlphaFoldDB" id="A0A5B7TVR5"/>
<proteinExistence type="predicted"/>
<dbReference type="Pfam" id="PF18206">
    <property type="entry name" value="Porphyrn_cat_1"/>
    <property type="match status" value="1"/>
</dbReference>
<dbReference type="Pfam" id="PF18040">
    <property type="entry name" value="BPA_C"/>
    <property type="match status" value="1"/>
</dbReference>
<feature type="domain" description="Beta-porphyranase A C-terminal" evidence="2">
    <location>
        <begin position="547"/>
        <end position="641"/>
    </location>
</feature>
<evidence type="ECO:0000313" key="4">
    <source>
        <dbReference type="EMBL" id="QCX40348.1"/>
    </source>
</evidence>
<dbReference type="InterPro" id="IPR041224">
    <property type="entry name" value="BPA_C"/>
</dbReference>
<dbReference type="SUPFAM" id="SSF51445">
    <property type="entry name" value="(Trans)glycosidases"/>
    <property type="match status" value="1"/>
</dbReference>
<dbReference type="CDD" id="cd21510">
    <property type="entry name" value="agarase_cat"/>
    <property type="match status" value="1"/>
</dbReference>
<dbReference type="RefSeq" id="WP_138951289.1">
    <property type="nucleotide sequence ID" value="NZ_CP040749.1"/>
</dbReference>
<dbReference type="Gene3D" id="2.60.120.1200">
    <property type="match status" value="1"/>
</dbReference>
<name>A0A5B7TVR5_9FLAO</name>
<dbReference type="KEGG" id="fbe:FF125_18545"/>
<gene>
    <name evidence="4" type="ORF">FF125_18545</name>
</gene>
<dbReference type="InterPro" id="IPR017853">
    <property type="entry name" value="GH"/>
</dbReference>
<evidence type="ECO:0000259" key="2">
    <source>
        <dbReference type="Pfam" id="PF18040"/>
    </source>
</evidence>
<evidence type="ECO:0000259" key="3">
    <source>
        <dbReference type="Pfam" id="PF18206"/>
    </source>
</evidence>
<accession>A0A5B7TVR5</accession>
<sequence>MGNLNIKLGTNIKLAKTKLLFFLFFIGISNYAQEVSVDIHLNVLHTIGTNSTFERSKFITIHANQLEKDWDGDNFTPDLRNDFLNGYDVYLGRDTGGITWILNNVEEDPTRLGFADPTDIASRGENSRNSFASQSKLHSYENRKNLVIAAQLHPFWTGESQKATTKGWKIASPTATGEYMGRYFNEFHGQNGQKQPAWVEVINEPAYEALGGKKDYTHSLQEIADFHVEVADAIRAQNSNLKIGGYTAAFPDFETGDFQRWMNRDKLFVDVAGEKMDFWSWHLYDFPAIGGKTDLRSGSNVEATFDMMDQYSMLKLGHTKPYVISEYGAQTHDYDRQGWTAMRDWLFLKVQNSLMMSFMERPDDITIAIPFTIVKAEWGYNHEKGYPYSARLMRKTNEPESYTGTWIYTDRVKFYQLWKNVKGKRIAIKATDFDIQVDAYVDGKKGYIILNSLESIPTQINLNFFDSYSTQISAIVKKHLTLSGVAPILEQENISPSTTNVVLGAESTMILEYTFENEITIDETSDEVKYFADDYLKPINASKASFFHINNVEKTGVFGEAVLRISIGREHGKQLIPTLKVNDKIIKVPEDWRGYDQADKGQFFGTLEIPVPYDLIKTNNEIFVEFPDFGGHISSTVMQVFNFSDDFSTLGVMESPIDRIKINLFPNPANKSFQVKLPTQYLGASFIMYNTSGVKLSQQVISKENTLI</sequence>
<evidence type="ECO:0000313" key="5">
    <source>
        <dbReference type="Proteomes" id="UP000306229"/>
    </source>
</evidence>
<dbReference type="EMBL" id="CP040749">
    <property type="protein sequence ID" value="QCX40348.1"/>
    <property type="molecule type" value="Genomic_DNA"/>
</dbReference>
<dbReference type="Gene3D" id="3.20.20.80">
    <property type="entry name" value="Glycosidases"/>
    <property type="match status" value="1"/>
</dbReference>